<organism evidence="2 3">
    <name type="scientific">Mucilaginibacter mali</name>
    <dbReference type="NCBI Taxonomy" id="2740462"/>
    <lineage>
        <taxon>Bacteria</taxon>
        <taxon>Pseudomonadati</taxon>
        <taxon>Bacteroidota</taxon>
        <taxon>Sphingobacteriia</taxon>
        <taxon>Sphingobacteriales</taxon>
        <taxon>Sphingobacteriaceae</taxon>
        <taxon>Mucilaginibacter</taxon>
    </lineage>
</organism>
<reference evidence="2 3" key="1">
    <citation type="submission" date="2020-05" db="EMBL/GenBank/DDBJ databases">
        <title>Mucilaginibacter mali sp. nov.</title>
        <authorList>
            <person name="Kim H.S."/>
            <person name="Lee K.C."/>
            <person name="Suh M.K."/>
            <person name="Kim J.-S."/>
            <person name="Han K.-I."/>
            <person name="Eom M.K."/>
            <person name="Shin Y.K."/>
            <person name="Lee J.-S."/>
        </authorList>
    </citation>
    <scope>NUCLEOTIDE SEQUENCE [LARGE SCALE GENOMIC DNA]</scope>
    <source>
        <strain evidence="2 3">G2-14</strain>
    </source>
</reference>
<dbReference type="RefSeq" id="WP_173415527.1">
    <property type="nucleotide sequence ID" value="NZ_CP054139.1"/>
</dbReference>
<keyword evidence="3" id="KW-1185">Reference proteome</keyword>
<dbReference type="SUPFAM" id="SSF101874">
    <property type="entry name" value="YceI-like"/>
    <property type="match status" value="1"/>
</dbReference>
<dbReference type="PANTHER" id="PTHR34406">
    <property type="entry name" value="PROTEIN YCEI"/>
    <property type="match status" value="1"/>
</dbReference>
<dbReference type="AlphaFoldDB" id="A0A7D4TY02"/>
<gene>
    <name evidence="2" type="ORF">HQ865_14235</name>
</gene>
<dbReference type="SMART" id="SM00867">
    <property type="entry name" value="YceI"/>
    <property type="match status" value="1"/>
</dbReference>
<dbReference type="KEGG" id="mmab:HQ865_14235"/>
<name>A0A7D4TY02_9SPHI</name>
<accession>A0A7D4TY02</accession>
<feature type="domain" description="Lipid/polyisoprenoid-binding YceI-like" evidence="1">
    <location>
        <begin position="31"/>
        <end position="175"/>
    </location>
</feature>
<dbReference type="Gene3D" id="2.40.128.110">
    <property type="entry name" value="Lipid/polyisoprenoid-binding, YceI-like"/>
    <property type="match status" value="1"/>
</dbReference>
<dbReference type="Pfam" id="PF04264">
    <property type="entry name" value="YceI"/>
    <property type="match status" value="1"/>
</dbReference>
<protein>
    <submittedName>
        <fullName evidence="2">YceI family protein</fullName>
    </submittedName>
</protein>
<dbReference type="InterPro" id="IPR007372">
    <property type="entry name" value="Lipid/polyisoprenoid-bd_YceI"/>
</dbReference>
<evidence type="ECO:0000313" key="3">
    <source>
        <dbReference type="Proteomes" id="UP000505355"/>
    </source>
</evidence>
<sequence>MKTLRIASLKKLLMLLLILISGLATYAMFARWKVKQPYEVRFKGGKISGRFESLRADIRFDKAHPEGAKISASIAAASIATGFFIKNNHAKDALEAEKYPTISFTSTKVSRHGNAFEAVGNLTMKGVTKPVTIHFTFDDNGAGGVFKGGFTVRPRSFNITRNGSPEQLAIMLVVPVSRG</sequence>
<dbReference type="PANTHER" id="PTHR34406:SF1">
    <property type="entry name" value="PROTEIN YCEI"/>
    <property type="match status" value="1"/>
</dbReference>
<evidence type="ECO:0000313" key="2">
    <source>
        <dbReference type="EMBL" id="QKJ30857.1"/>
    </source>
</evidence>
<evidence type="ECO:0000259" key="1">
    <source>
        <dbReference type="SMART" id="SM00867"/>
    </source>
</evidence>
<dbReference type="EMBL" id="CP054139">
    <property type="protein sequence ID" value="QKJ30857.1"/>
    <property type="molecule type" value="Genomic_DNA"/>
</dbReference>
<dbReference type="InterPro" id="IPR036761">
    <property type="entry name" value="TTHA0802/YceI-like_sf"/>
</dbReference>
<proteinExistence type="predicted"/>
<dbReference type="Proteomes" id="UP000505355">
    <property type="component" value="Chromosome"/>
</dbReference>